<dbReference type="SUPFAM" id="SSF54565">
    <property type="entry name" value="Ribosomal protein S16"/>
    <property type="match status" value="1"/>
</dbReference>
<organism evidence="8">
    <name type="scientific">Najas flexilis</name>
    <dbReference type="NCBI Taxonomy" id="29650"/>
    <lineage>
        <taxon>Eukaryota</taxon>
        <taxon>Viridiplantae</taxon>
        <taxon>Streptophyta</taxon>
        <taxon>Embryophyta</taxon>
        <taxon>Tracheophyta</taxon>
        <taxon>Spermatophyta</taxon>
        <taxon>Magnoliopsida</taxon>
        <taxon>Liliopsida</taxon>
        <taxon>Hydrocharitaceae</taxon>
        <taxon>Najas</taxon>
    </lineage>
</organism>
<keyword evidence="4 8" id="KW-0934">Plastid</keyword>
<dbReference type="GO" id="GO:0032543">
    <property type="term" value="P:mitochondrial translation"/>
    <property type="evidence" value="ECO:0007669"/>
    <property type="project" value="TreeGrafter"/>
</dbReference>
<dbReference type="GO" id="GO:0009507">
    <property type="term" value="C:chloroplast"/>
    <property type="evidence" value="ECO:0007669"/>
    <property type="project" value="UniProtKB-SubCell"/>
</dbReference>
<dbReference type="GeneID" id="16511192"/>
<reference evidence="8" key="1">
    <citation type="journal article" date="2013" name="PLoS ONE">
        <title>The Plastid Genome of Najas flexilis: Adaptation to Submersed Environments Is Accompanied by the Complete Loss of the NDH Complex in an Aquatic Angiosperm.</title>
        <authorList>
            <person name="Peredo E.L."/>
            <person name="King U.M."/>
            <person name="Les D."/>
        </authorList>
    </citation>
    <scope>NUCLEOTIDE SEQUENCE</scope>
</reference>
<dbReference type="PANTHER" id="PTHR12919:SF20">
    <property type="entry name" value="SMALL RIBOSOMAL SUBUNIT PROTEIN BS16M"/>
    <property type="match status" value="1"/>
</dbReference>
<evidence type="ECO:0000256" key="7">
    <source>
        <dbReference type="HAMAP-Rule" id="MF_00385"/>
    </source>
</evidence>
<evidence type="ECO:0000256" key="1">
    <source>
        <dbReference type="ARBA" id="ARBA00004229"/>
    </source>
</evidence>
<gene>
    <name evidence="7 8" type="primary">rps16</name>
    <name evidence="8" type="ORF">D176_005</name>
</gene>
<keyword evidence="3 8" id="KW-0150">Chloroplast</keyword>
<protein>
    <recommendedName>
        <fullName evidence="7">Small ribosomal subunit protein bS16c</fullName>
    </recommendedName>
</protein>
<accession>S4TBC8</accession>
<dbReference type="InterPro" id="IPR020592">
    <property type="entry name" value="Ribosomal_bS16_CS"/>
</dbReference>
<keyword evidence="6 7" id="KW-0687">Ribonucleoprotein</keyword>
<evidence type="ECO:0000256" key="3">
    <source>
        <dbReference type="ARBA" id="ARBA00022528"/>
    </source>
</evidence>
<dbReference type="GO" id="GO:0003735">
    <property type="term" value="F:structural constituent of ribosome"/>
    <property type="evidence" value="ECO:0007669"/>
    <property type="project" value="InterPro"/>
</dbReference>
<dbReference type="EMBL" id="JX978472">
    <property type="protein sequence ID" value="AFY64123.1"/>
    <property type="molecule type" value="Genomic_DNA"/>
</dbReference>
<proteinExistence type="inferred from homology"/>
<dbReference type="InterPro" id="IPR023803">
    <property type="entry name" value="Ribosomal_bS16_dom_sf"/>
</dbReference>
<evidence type="ECO:0000256" key="4">
    <source>
        <dbReference type="ARBA" id="ARBA00022640"/>
    </source>
</evidence>
<dbReference type="FunFam" id="3.30.1320.10:FF:000003">
    <property type="entry name" value="30S ribosomal protein S16, chloroplastic"/>
    <property type="match status" value="1"/>
</dbReference>
<evidence type="ECO:0000256" key="6">
    <source>
        <dbReference type="ARBA" id="ARBA00023274"/>
    </source>
</evidence>
<keyword evidence="5 7" id="KW-0689">Ribosomal protein</keyword>
<dbReference type="PROSITE" id="PS00732">
    <property type="entry name" value="RIBOSOMAL_S16"/>
    <property type="match status" value="1"/>
</dbReference>
<dbReference type="RefSeq" id="YP_008378768.1">
    <property type="nucleotide sequence ID" value="NC_021936.1"/>
</dbReference>
<dbReference type="GO" id="GO:0005739">
    <property type="term" value="C:mitochondrion"/>
    <property type="evidence" value="ECO:0007669"/>
    <property type="project" value="GOC"/>
</dbReference>
<dbReference type="PANTHER" id="PTHR12919">
    <property type="entry name" value="30S RIBOSOMAL PROTEIN S16"/>
    <property type="match status" value="1"/>
</dbReference>
<evidence type="ECO:0000256" key="5">
    <source>
        <dbReference type="ARBA" id="ARBA00022980"/>
    </source>
</evidence>
<geneLocation type="chloroplast" evidence="8"/>
<dbReference type="GO" id="GO:0015935">
    <property type="term" value="C:small ribosomal subunit"/>
    <property type="evidence" value="ECO:0007669"/>
    <property type="project" value="TreeGrafter"/>
</dbReference>
<name>S4TBC8_9LILI</name>
<dbReference type="Gene3D" id="3.30.1320.10">
    <property type="match status" value="1"/>
</dbReference>
<comment type="subcellular location">
    <subcellularLocation>
        <location evidence="1 7">Plastid</location>
        <location evidence="1 7">Chloroplast</location>
    </subcellularLocation>
</comment>
<evidence type="ECO:0000313" key="8">
    <source>
        <dbReference type="EMBL" id="AFY64123.1"/>
    </source>
</evidence>
<dbReference type="NCBIfam" id="TIGR00002">
    <property type="entry name" value="S16"/>
    <property type="match status" value="1"/>
</dbReference>
<dbReference type="InterPro" id="IPR000307">
    <property type="entry name" value="Ribosomal_bS16"/>
</dbReference>
<evidence type="ECO:0000256" key="2">
    <source>
        <dbReference type="ARBA" id="ARBA00006668"/>
    </source>
</evidence>
<comment type="similarity">
    <text evidence="2 7">Belongs to the bacterial ribosomal protein bS16 family.</text>
</comment>
<dbReference type="AlphaFoldDB" id="S4TBC8"/>
<dbReference type="Pfam" id="PF00886">
    <property type="entry name" value="Ribosomal_S16"/>
    <property type="match status" value="1"/>
</dbReference>
<sequence>MVKLRLKRCGRKQRAIYRIVAIDARSRREGRALRKVGFYDPIKKQTYLNVPAVLYFLEKGAQPTETVHDLLKKAEIFKEI</sequence>
<dbReference type="HAMAP" id="MF_00385">
    <property type="entry name" value="Ribosomal_bS16"/>
    <property type="match status" value="1"/>
</dbReference>